<reference evidence="4" key="2">
    <citation type="submission" date="2013-07" db="EMBL/GenBank/DDBJ databases">
        <authorList>
            <consortium name="The Broad Institute Genome Sequencing Platform"/>
            <person name="Cuomo C."/>
            <person name="Litvintseva A."/>
            <person name="Chen Y."/>
            <person name="Heitman J."/>
            <person name="Sun S."/>
            <person name="Springer D."/>
            <person name="Dromer F."/>
            <person name="Young S.K."/>
            <person name="Zeng Q."/>
            <person name="Gargeya S."/>
            <person name="Fitzgerald M."/>
            <person name="Abouelleil A."/>
            <person name="Alvarado L."/>
            <person name="Berlin A.M."/>
            <person name="Chapman S.B."/>
            <person name="Dewar J."/>
            <person name="Goldberg J."/>
            <person name="Griggs A."/>
            <person name="Gujja S."/>
            <person name="Hansen M."/>
            <person name="Howarth C."/>
            <person name="Imamovic A."/>
            <person name="Larimer J."/>
            <person name="McCowan C."/>
            <person name="Murphy C."/>
            <person name="Pearson M."/>
            <person name="Priest M."/>
            <person name="Roberts A."/>
            <person name="Saif S."/>
            <person name="Shea T."/>
            <person name="Sykes S."/>
            <person name="Wortman J."/>
            <person name="Nusbaum C."/>
            <person name="Birren B."/>
        </authorList>
    </citation>
    <scope>NUCLEOTIDE SEQUENCE</scope>
    <source>
        <strain evidence="4">CBS 10737</strain>
    </source>
</reference>
<dbReference type="RefSeq" id="XP_019014053.1">
    <property type="nucleotide sequence ID" value="XM_019151915.1"/>
</dbReference>
<evidence type="ECO:0000256" key="1">
    <source>
        <dbReference type="SAM" id="Coils"/>
    </source>
</evidence>
<evidence type="ECO:0000313" key="5">
    <source>
        <dbReference type="Proteomes" id="UP000094020"/>
    </source>
</evidence>
<evidence type="ECO:0000256" key="2">
    <source>
        <dbReference type="SAM" id="MobiDB-lite"/>
    </source>
</evidence>
<dbReference type="EMBL" id="CP144519">
    <property type="protein sequence ID" value="WWC67285.1"/>
    <property type="molecule type" value="Genomic_DNA"/>
</dbReference>
<dbReference type="Proteomes" id="UP000094020">
    <property type="component" value="Chromosome 1"/>
</dbReference>
<reference evidence="4" key="4">
    <citation type="submission" date="2024-02" db="EMBL/GenBank/DDBJ databases">
        <title>Comparative genomics of Cryptococcus and Kwoniella reveals pathogenesis evolution and contrasting modes of karyotype evolution via chromosome fusion or intercentromeric recombination.</title>
        <authorList>
            <person name="Coelho M.A."/>
            <person name="David-Palma M."/>
            <person name="Shea T."/>
            <person name="Bowers K."/>
            <person name="McGinley-Smith S."/>
            <person name="Mohammad A.W."/>
            <person name="Gnirke A."/>
            <person name="Yurkov A.M."/>
            <person name="Nowrousian M."/>
            <person name="Sun S."/>
            <person name="Cuomo C.A."/>
            <person name="Heitman J."/>
        </authorList>
    </citation>
    <scope>NUCLEOTIDE SEQUENCE</scope>
    <source>
        <strain evidence="4">CBS 10737</strain>
    </source>
</reference>
<dbReference type="OrthoDB" id="2565385at2759"/>
<name>A0A1B9IBK1_9TREE</name>
<feature type="region of interest" description="Disordered" evidence="2">
    <location>
        <begin position="227"/>
        <end position="271"/>
    </location>
</feature>
<feature type="compositionally biased region" description="Basic and acidic residues" evidence="2">
    <location>
        <begin position="258"/>
        <end position="269"/>
    </location>
</feature>
<keyword evidence="1" id="KW-0175">Coiled coil</keyword>
<feature type="compositionally biased region" description="Basic and acidic residues" evidence="2">
    <location>
        <begin position="393"/>
        <end position="402"/>
    </location>
</feature>
<feature type="coiled-coil region" evidence="1">
    <location>
        <begin position="551"/>
        <end position="578"/>
    </location>
</feature>
<feature type="compositionally biased region" description="Polar residues" evidence="2">
    <location>
        <begin position="227"/>
        <end position="241"/>
    </location>
</feature>
<dbReference type="AlphaFoldDB" id="A0A1B9IBK1"/>
<dbReference type="EMBL" id="KI894007">
    <property type="protein sequence ID" value="OCF52834.1"/>
    <property type="molecule type" value="Genomic_DNA"/>
</dbReference>
<reference evidence="3" key="3">
    <citation type="submission" date="2016-07" db="EMBL/GenBank/DDBJ databases">
        <title>Evolution of pathogenesis and genome organization in the Tremellales.</title>
        <authorList>
            <person name="Cuomo C."/>
            <person name="Litvintseva A."/>
            <person name="Heitman J."/>
            <person name="Chen Y."/>
            <person name="Sun S."/>
            <person name="Springer D."/>
            <person name="Dromer F."/>
            <person name="Young S."/>
            <person name="Zeng Q."/>
            <person name="Chapman S."/>
            <person name="Gujja S."/>
            <person name="Saif S."/>
            <person name="Birren B."/>
        </authorList>
    </citation>
    <scope>NUCLEOTIDE SEQUENCE</scope>
    <source>
        <strain evidence="3">CBS 10737</strain>
    </source>
</reference>
<protein>
    <submittedName>
        <fullName evidence="3">Uncharacterized protein</fullName>
    </submittedName>
</protein>
<feature type="compositionally biased region" description="Basic residues" evidence="2">
    <location>
        <begin position="446"/>
        <end position="455"/>
    </location>
</feature>
<feature type="region of interest" description="Disordered" evidence="2">
    <location>
        <begin position="375"/>
        <end position="459"/>
    </location>
</feature>
<keyword evidence="5" id="KW-1185">Reference proteome</keyword>
<gene>
    <name evidence="3" type="ORF">I206_00130</name>
    <name evidence="4" type="ORF">I206_101193</name>
</gene>
<feature type="compositionally biased region" description="Basic residues" evidence="2">
    <location>
        <begin position="429"/>
        <end position="439"/>
    </location>
</feature>
<accession>A0A1B9IBK1</accession>
<proteinExistence type="predicted"/>
<reference evidence="3" key="1">
    <citation type="submission" date="2013-07" db="EMBL/GenBank/DDBJ databases">
        <title>The Genome Sequence of Cryptococcus pinus CBS10737.</title>
        <authorList>
            <consortium name="The Broad Institute Genome Sequencing Platform"/>
            <person name="Cuomo C."/>
            <person name="Litvintseva A."/>
            <person name="Chen Y."/>
            <person name="Heitman J."/>
            <person name="Sun S."/>
            <person name="Springer D."/>
            <person name="Dromer F."/>
            <person name="Young S.K."/>
            <person name="Zeng Q."/>
            <person name="Gargeya S."/>
            <person name="Fitzgerald M."/>
            <person name="Abouelleil A."/>
            <person name="Alvarado L."/>
            <person name="Berlin A.M."/>
            <person name="Chapman S.B."/>
            <person name="Dewar J."/>
            <person name="Goldberg J."/>
            <person name="Griggs A."/>
            <person name="Gujja S."/>
            <person name="Hansen M."/>
            <person name="Howarth C."/>
            <person name="Imamovic A."/>
            <person name="Larimer J."/>
            <person name="McCowan C."/>
            <person name="Murphy C."/>
            <person name="Pearson M."/>
            <person name="Priest M."/>
            <person name="Roberts A."/>
            <person name="Saif S."/>
            <person name="Shea T."/>
            <person name="Sykes S."/>
            <person name="Wortman J."/>
            <person name="Nusbaum C."/>
            <person name="Birren B."/>
        </authorList>
    </citation>
    <scope>NUCLEOTIDE SEQUENCE [LARGE SCALE GENOMIC DNA]</scope>
    <source>
        <strain evidence="3">CBS 10737</strain>
    </source>
</reference>
<dbReference type="GeneID" id="30168499"/>
<feature type="compositionally biased region" description="Basic and acidic residues" evidence="2">
    <location>
        <begin position="375"/>
        <end position="386"/>
    </location>
</feature>
<sequence>MTTAIYPPRARRTVDNILVLTPRYYPDPGPDGFYPELQRPVQTRLGVRFNDRLNKDVYFQLNAVFMTGLRLDFTQQDLKNLFKHITSEVCVLLIPFLPWNKGRADQRKQIRFTALHPHGNKNVSLACMEFSSAAEADEVIIFVTTHRHLFGDNNIHVRHSDINASGYTAGSTMDILLVSEVLALSPPYTPRSGSSNTSSGQLPDGWHAAGFSRDFFKLKRSSSPTLICPNSSKKYHQTTPMPTDRIKSSSLTGRSRSRNTDQHVERPSVESESTWAAAEGYRLGNQDRLCDHNRKFTEGNCLKIPSGPKSLLQRIDMSTLAYHPSASRTCAYQMNSAESTLPSEKLEELSAKLDFNIDYSPTVVGNDRRTLEDGIEHAYSPKEERTSSLTSGLKHDPEHPVSDHTTAQKRIARSLQRRRSFNRTDGTSRKRRSSSQRHGHFTDRRERRHSHHPQGRKQEVLKKSITLKDLKAFHHYFVSRDRHTNAKPEPKYVGISEDGEQLIFGKKRRIVEKAFLCGFSEEKGEEYNLTSDDTNGVATFGGDDDEGTPLKNSLEVNLSETEEEIEEIEDERFRRKKVSLIDIHDEKEKKEVAAQRIGEIVEGEISESGLENGLHQHSSLDEIYNQPTQDLFFEKSVTNRGEGQTKNLAKSPVLTIPPSIDKAERDTNKDNHSTFTVYRVDELSEEVLEMMGIELRYTFNNDSLNSAKAWKQVNETPKEANDDKDVIKVLQLVRTGSEDQIDSILSDVSSGREMREVRRSKIERGKPDRTII</sequence>
<evidence type="ECO:0000313" key="3">
    <source>
        <dbReference type="EMBL" id="OCF52834.1"/>
    </source>
</evidence>
<organism evidence="3">
    <name type="scientific">Kwoniella pini CBS 10737</name>
    <dbReference type="NCBI Taxonomy" id="1296096"/>
    <lineage>
        <taxon>Eukaryota</taxon>
        <taxon>Fungi</taxon>
        <taxon>Dikarya</taxon>
        <taxon>Basidiomycota</taxon>
        <taxon>Agaricomycotina</taxon>
        <taxon>Tremellomycetes</taxon>
        <taxon>Tremellales</taxon>
        <taxon>Cryptococcaceae</taxon>
        <taxon>Kwoniella</taxon>
    </lineage>
</organism>
<dbReference type="KEGG" id="kpin:30168499"/>
<evidence type="ECO:0000313" key="4">
    <source>
        <dbReference type="EMBL" id="WWC67285.1"/>
    </source>
</evidence>
<feature type="compositionally biased region" description="Basic residues" evidence="2">
    <location>
        <begin position="410"/>
        <end position="421"/>
    </location>
</feature>